<evidence type="ECO:0000313" key="3">
    <source>
        <dbReference type="EMBL" id="KAJ5099882.1"/>
    </source>
</evidence>
<dbReference type="RefSeq" id="XP_056475536.1">
    <property type="nucleotide sequence ID" value="XM_056619377.1"/>
</dbReference>
<dbReference type="GeneID" id="81358356"/>
<accession>A0A9W9FGQ9</accession>
<dbReference type="AlphaFoldDB" id="A0A9W9FGQ9"/>
<dbReference type="Pfam" id="PF13088">
    <property type="entry name" value="BNR_2"/>
    <property type="match status" value="1"/>
</dbReference>
<dbReference type="PANTHER" id="PTHR43752">
    <property type="entry name" value="BNR/ASP-BOX REPEAT FAMILY PROTEIN"/>
    <property type="match status" value="1"/>
</dbReference>
<dbReference type="InterPro" id="IPR011040">
    <property type="entry name" value="Sialidase"/>
</dbReference>
<evidence type="ECO:0000256" key="1">
    <source>
        <dbReference type="SAM" id="MobiDB-lite"/>
    </source>
</evidence>
<keyword evidence="4" id="KW-1185">Reference proteome</keyword>
<comment type="caution">
    <text evidence="3">The sequence shown here is derived from an EMBL/GenBank/DDBJ whole genome shotgun (WGS) entry which is preliminary data.</text>
</comment>
<dbReference type="Gene3D" id="2.120.10.10">
    <property type="match status" value="1"/>
</dbReference>
<sequence>MSTTTLTEAPDFTPTLQPSPMKRPLHEAYIPALTQQCHASNLLLLPNGDLLCAWFGGSIEGRPDICIYMSRIPFGQQTWTGAVKITHDHTRSEQNPVLFRVPSTGDIRLLYTSQNAGNQDSAIVKQLTSSDNGSTWSDPAVLFGDAGTFIRQPVIVLDDGKWVVPTFKCRTGPGERWLGSDDISCIRISKDEGRTWTERDIPNSYGCVHMNIKRLKSGNYLGLYRSRWADHVYLSTSPDGLEWSEPQPTILPNPNAGICFDVLPSGRVVLVYNHSSKVDALGRRDGLYDDISDGTDTRNNQASKHGKEAFWGAPRAPLNVAWSDDEGKSWTWKTLEEGDGYCLTNNSEQKLNRELSYPSIVTGRDGAIHVAFTFWRQRIKYVRLEEDFFLRRSHQVYMNKYNALQQYTC</sequence>
<reference evidence="3" key="2">
    <citation type="journal article" date="2023" name="IMA Fungus">
        <title>Comparative genomic study of the Penicillium genus elucidates a diverse pangenome and 15 lateral gene transfer events.</title>
        <authorList>
            <person name="Petersen C."/>
            <person name="Sorensen T."/>
            <person name="Nielsen M.R."/>
            <person name="Sondergaard T.E."/>
            <person name="Sorensen J.L."/>
            <person name="Fitzpatrick D.A."/>
            <person name="Frisvad J.C."/>
            <person name="Nielsen K.L."/>
        </authorList>
    </citation>
    <scope>NUCLEOTIDE SEQUENCE</scope>
    <source>
        <strain evidence="3">IBT 30761</strain>
    </source>
</reference>
<gene>
    <name evidence="3" type="ORF">N7532_006883</name>
</gene>
<feature type="domain" description="Sialidase" evidence="2">
    <location>
        <begin position="48"/>
        <end position="370"/>
    </location>
</feature>
<dbReference type="OrthoDB" id="504663at2759"/>
<dbReference type="PANTHER" id="PTHR43752:SF2">
    <property type="entry name" value="BNR_ASP-BOX REPEAT FAMILY PROTEIN"/>
    <property type="match status" value="1"/>
</dbReference>
<dbReference type="InterPro" id="IPR036278">
    <property type="entry name" value="Sialidase_sf"/>
</dbReference>
<evidence type="ECO:0000259" key="2">
    <source>
        <dbReference type="Pfam" id="PF13088"/>
    </source>
</evidence>
<protein>
    <recommendedName>
        <fullName evidence="2">Sialidase domain-containing protein</fullName>
    </recommendedName>
</protein>
<proteinExistence type="predicted"/>
<name>A0A9W9FGQ9_9EURO</name>
<dbReference type="EMBL" id="JAPQKI010000005">
    <property type="protein sequence ID" value="KAJ5099882.1"/>
    <property type="molecule type" value="Genomic_DNA"/>
</dbReference>
<dbReference type="Proteomes" id="UP001149074">
    <property type="component" value="Unassembled WGS sequence"/>
</dbReference>
<feature type="region of interest" description="Disordered" evidence="1">
    <location>
        <begin position="1"/>
        <end position="20"/>
    </location>
</feature>
<dbReference type="CDD" id="cd15482">
    <property type="entry name" value="Sialidase_non-viral"/>
    <property type="match status" value="1"/>
</dbReference>
<evidence type="ECO:0000313" key="4">
    <source>
        <dbReference type="Proteomes" id="UP001149074"/>
    </source>
</evidence>
<dbReference type="SUPFAM" id="SSF50939">
    <property type="entry name" value="Sialidases"/>
    <property type="match status" value="1"/>
</dbReference>
<reference evidence="3" key="1">
    <citation type="submission" date="2022-11" db="EMBL/GenBank/DDBJ databases">
        <authorList>
            <person name="Petersen C."/>
        </authorList>
    </citation>
    <scope>NUCLEOTIDE SEQUENCE</scope>
    <source>
        <strain evidence="3">IBT 30761</strain>
    </source>
</reference>
<organism evidence="3 4">
    <name type="scientific">Penicillium argentinense</name>
    <dbReference type="NCBI Taxonomy" id="1131581"/>
    <lineage>
        <taxon>Eukaryota</taxon>
        <taxon>Fungi</taxon>
        <taxon>Dikarya</taxon>
        <taxon>Ascomycota</taxon>
        <taxon>Pezizomycotina</taxon>
        <taxon>Eurotiomycetes</taxon>
        <taxon>Eurotiomycetidae</taxon>
        <taxon>Eurotiales</taxon>
        <taxon>Aspergillaceae</taxon>
        <taxon>Penicillium</taxon>
    </lineage>
</organism>